<dbReference type="GO" id="GO:0007165">
    <property type="term" value="P:signal transduction"/>
    <property type="evidence" value="ECO:0007669"/>
    <property type="project" value="UniProtKB-KW"/>
</dbReference>
<dbReference type="PANTHER" id="PTHR21137:SF35">
    <property type="entry name" value="ODORANT RECEPTOR 19A-RELATED"/>
    <property type="match status" value="1"/>
</dbReference>
<proteinExistence type="inferred from homology"/>
<evidence type="ECO:0000256" key="9">
    <source>
        <dbReference type="ARBA" id="ARBA00023224"/>
    </source>
</evidence>
<dbReference type="OMA" id="VREICVQ"/>
<dbReference type="EMBL" id="UFQT01000234">
    <property type="protein sequence ID" value="SSX22143.1"/>
    <property type="molecule type" value="Genomic_DNA"/>
</dbReference>
<feature type="transmembrane region" description="Helical" evidence="10">
    <location>
        <begin position="131"/>
        <end position="153"/>
    </location>
</feature>
<accession>A0A336LZY5</accession>
<dbReference type="PANTHER" id="PTHR21137">
    <property type="entry name" value="ODORANT RECEPTOR"/>
    <property type="match status" value="1"/>
</dbReference>
<feature type="transmembrane region" description="Helical" evidence="10">
    <location>
        <begin position="279"/>
        <end position="301"/>
    </location>
</feature>
<keyword evidence="6 10" id="KW-1133">Transmembrane helix</keyword>
<evidence type="ECO:0000256" key="7">
    <source>
        <dbReference type="ARBA" id="ARBA00023136"/>
    </source>
</evidence>
<comment type="similarity">
    <text evidence="10">Belongs to the insect chemoreceptor superfamily. Heteromeric odorant receptor channel (TC 1.A.69) family.</text>
</comment>
<dbReference type="GO" id="GO:0004984">
    <property type="term" value="F:olfactory receptor activity"/>
    <property type="evidence" value="ECO:0007669"/>
    <property type="project" value="InterPro"/>
</dbReference>
<dbReference type="Pfam" id="PF02949">
    <property type="entry name" value="7tm_6"/>
    <property type="match status" value="1"/>
</dbReference>
<feature type="transmembrane region" description="Helical" evidence="10">
    <location>
        <begin position="173"/>
        <end position="197"/>
    </location>
</feature>
<dbReference type="VEuPathDB" id="VectorBase:CSON006175"/>
<evidence type="ECO:0000256" key="8">
    <source>
        <dbReference type="ARBA" id="ARBA00023170"/>
    </source>
</evidence>
<comment type="subcellular location">
    <subcellularLocation>
        <location evidence="1 10">Cell membrane</location>
        <topology evidence="1 10">Multi-pass membrane protein</topology>
    </subcellularLocation>
</comment>
<keyword evidence="8 10" id="KW-0675">Receptor</keyword>
<evidence type="ECO:0000256" key="10">
    <source>
        <dbReference type="RuleBase" id="RU351113"/>
    </source>
</evidence>
<sequence length="425" mass="49605">MNSAEKYHKLIYFLNNKIAYVCGCDILTPNYKYNGRTFFLHLSLTTLYISAIYTINFYWKSQDYFKVLEVFAIGGFAIQGCVKFQLALMMRHELAKQALYLLKIHEKYQSHPRRRIALNNCVDRSALLFKLLALVFILAVLGILVYPVIYWMAFKEKVTFLTLIVPGTDHKSYWGFLFNTFYQVYLLTAAVNGLCVYDGYFMILSIHYTIFTDMFKINLEELAEILHANAFNKRRNAVASKLREVLVEHQVCMKFMDDQNECFATACTMQTWSSTWAMVLSLFILTRYIWMTGAGLILTGFCQLAQYCVIGTIVDIKNDECRIAIYEVPFHLMTKSETQNIEIMLFKAQNPNQLYISGLLPLNVETMTEILKGIYQGFTMLLNFWPSHWKIYQQMPVSMKISLVFLKSTHIIWVWTLFSRSEIEI</sequence>
<dbReference type="GO" id="GO:0005886">
    <property type="term" value="C:plasma membrane"/>
    <property type="evidence" value="ECO:0007669"/>
    <property type="project" value="UniProtKB-SubCell"/>
</dbReference>
<feature type="transmembrane region" description="Helical" evidence="10">
    <location>
        <begin position="38"/>
        <end position="59"/>
    </location>
</feature>
<evidence type="ECO:0000256" key="5">
    <source>
        <dbReference type="ARBA" id="ARBA00022725"/>
    </source>
</evidence>
<evidence type="ECO:0000256" key="2">
    <source>
        <dbReference type="ARBA" id="ARBA00022475"/>
    </source>
</evidence>
<gene>
    <name evidence="11" type="primary">CSON006175</name>
</gene>
<dbReference type="InterPro" id="IPR004117">
    <property type="entry name" value="7tm6_olfct_rcpt"/>
</dbReference>
<name>A0A336LZY5_CULSO</name>
<keyword evidence="9 10" id="KW-0807">Transducer</keyword>
<evidence type="ECO:0000256" key="3">
    <source>
        <dbReference type="ARBA" id="ARBA00022606"/>
    </source>
</evidence>
<protein>
    <recommendedName>
        <fullName evidence="10">Odorant receptor</fullName>
    </recommendedName>
</protein>
<dbReference type="AlphaFoldDB" id="A0A336LZY5"/>
<comment type="caution">
    <text evidence="10">Lacks conserved residue(s) required for the propagation of feature annotation.</text>
</comment>
<keyword evidence="4 10" id="KW-0812">Transmembrane</keyword>
<dbReference type="GO" id="GO:0005549">
    <property type="term" value="F:odorant binding"/>
    <property type="evidence" value="ECO:0007669"/>
    <property type="project" value="InterPro"/>
</dbReference>
<evidence type="ECO:0000256" key="6">
    <source>
        <dbReference type="ARBA" id="ARBA00022989"/>
    </source>
</evidence>
<feature type="transmembrane region" description="Helical" evidence="10">
    <location>
        <begin position="71"/>
        <end position="90"/>
    </location>
</feature>
<reference evidence="11" key="1">
    <citation type="submission" date="2018-07" db="EMBL/GenBank/DDBJ databases">
        <authorList>
            <person name="Quirk P.G."/>
            <person name="Krulwich T.A."/>
        </authorList>
    </citation>
    <scope>NUCLEOTIDE SEQUENCE</scope>
</reference>
<keyword evidence="2" id="KW-1003">Cell membrane</keyword>
<keyword evidence="5 10" id="KW-0552">Olfaction</keyword>
<evidence type="ECO:0000313" key="11">
    <source>
        <dbReference type="EMBL" id="SSX22143.1"/>
    </source>
</evidence>
<keyword evidence="3 10" id="KW-0716">Sensory transduction</keyword>
<organism evidence="11">
    <name type="scientific">Culicoides sonorensis</name>
    <name type="common">Biting midge</name>
    <dbReference type="NCBI Taxonomy" id="179676"/>
    <lineage>
        <taxon>Eukaryota</taxon>
        <taxon>Metazoa</taxon>
        <taxon>Ecdysozoa</taxon>
        <taxon>Arthropoda</taxon>
        <taxon>Hexapoda</taxon>
        <taxon>Insecta</taxon>
        <taxon>Pterygota</taxon>
        <taxon>Neoptera</taxon>
        <taxon>Endopterygota</taxon>
        <taxon>Diptera</taxon>
        <taxon>Nematocera</taxon>
        <taxon>Chironomoidea</taxon>
        <taxon>Ceratopogonidae</taxon>
        <taxon>Ceratopogoninae</taxon>
        <taxon>Culicoides</taxon>
        <taxon>Monoculicoides</taxon>
    </lineage>
</organism>
<keyword evidence="7 10" id="KW-0472">Membrane</keyword>
<evidence type="ECO:0000256" key="1">
    <source>
        <dbReference type="ARBA" id="ARBA00004651"/>
    </source>
</evidence>
<evidence type="ECO:0000256" key="4">
    <source>
        <dbReference type="ARBA" id="ARBA00022692"/>
    </source>
</evidence>